<evidence type="ECO:0000256" key="4">
    <source>
        <dbReference type="ARBA" id="ARBA00022777"/>
    </source>
</evidence>
<feature type="binding site" evidence="6">
    <location>
        <begin position="140"/>
        <end position="141"/>
    </location>
    <ligand>
        <name>ATP</name>
        <dbReference type="ChEBI" id="CHEBI:30616"/>
    </ligand>
</feature>
<feature type="binding site" evidence="6">
    <location>
        <begin position="89"/>
        <end position="92"/>
    </location>
    <ligand>
        <name>AMP</name>
        <dbReference type="ChEBI" id="CHEBI:456215"/>
    </ligand>
</feature>
<comment type="pathway">
    <text evidence="6">Purine metabolism; AMP biosynthesis via salvage pathway; AMP from ADP: step 1/1.</text>
</comment>
<reference evidence="12" key="1">
    <citation type="submission" date="2018-03" db="EMBL/GenBank/DDBJ databases">
        <title>Lachnoclostridium SNUG30370 gen.nov., sp.nov., isolated from human faeces.</title>
        <authorList>
            <person name="Seo B."/>
            <person name="Jeon K."/>
            <person name="Ko G."/>
        </authorList>
    </citation>
    <scope>NUCLEOTIDE SEQUENCE [LARGE SCALE GENOMIC DNA]</scope>
    <source>
        <strain evidence="12">SNUG30370</strain>
    </source>
</reference>
<keyword evidence="6" id="KW-0479">Metal-binding</keyword>
<feature type="region of interest" description="NMP" evidence="6">
    <location>
        <begin position="30"/>
        <end position="59"/>
    </location>
</feature>
<accession>A0A2T3G0P0</accession>
<dbReference type="InterPro" id="IPR006259">
    <property type="entry name" value="Adenyl_kin_sub"/>
</dbReference>
<evidence type="ECO:0000256" key="6">
    <source>
        <dbReference type="HAMAP-Rule" id="MF_00235"/>
    </source>
</evidence>
<feature type="binding site" evidence="6">
    <location>
        <position position="31"/>
    </location>
    <ligand>
        <name>AMP</name>
        <dbReference type="ChEBI" id="CHEBI:456215"/>
    </ligand>
</feature>
<dbReference type="FunFam" id="3.40.50.300:FF:000106">
    <property type="entry name" value="Adenylate kinase mitochondrial"/>
    <property type="match status" value="1"/>
</dbReference>
<evidence type="ECO:0000256" key="8">
    <source>
        <dbReference type="RuleBase" id="RU003331"/>
    </source>
</evidence>
<gene>
    <name evidence="6" type="primary">adk</name>
    <name evidence="11" type="ORF">C7U55_05495</name>
    <name evidence="10" type="ORF">LJD69_05905</name>
</gene>
<dbReference type="Gene3D" id="3.40.50.300">
    <property type="entry name" value="P-loop containing nucleotide triphosphate hydrolases"/>
    <property type="match status" value="1"/>
</dbReference>
<organism evidence="11 12">
    <name type="scientific">Faecalibacillus faecis</name>
    <dbReference type="NCBI Taxonomy" id="1982628"/>
    <lineage>
        <taxon>Bacteria</taxon>
        <taxon>Bacillati</taxon>
        <taxon>Bacillota</taxon>
        <taxon>Erysipelotrichia</taxon>
        <taxon>Erysipelotrichales</taxon>
        <taxon>Coprobacillaceae</taxon>
        <taxon>Faecalibacillus</taxon>
    </lineage>
</organism>
<keyword evidence="5 6" id="KW-0067">ATP-binding</keyword>
<comment type="domain">
    <text evidence="6">Consists of three domains, a large central CORE domain and two small peripheral domains, NMPbind and LID, which undergo movements during catalysis. The LID domain closes over the site of phosphoryl transfer upon ATP binding. Assembling and dissambling the active center during each catalytic cycle provides an effective means to prevent ATP hydrolysis. Some bacteria have evolved a zinc-coordinating structure that stabilizes the LID domain.</text>
</comment>
<dbReference type="HAMAP" id="MF_00235">
    <property type="entry name" value="Adenylate_kinase_Adk"/>
    <property type="match status" value="1"/>
</dbReference>
<comment type="function">
    <text evidence="6">Catalyzes the reversible transfer of the terminal phosphate group between ATP and AMP. Plays an important role in cellular energy homeostasis and in adenine nucleotide metabolism.</text>
</comment>
<protein>
    <recommendedName>
        <fullName evidence="6 8">Adenylate kinase</fullName>
        <shortName evidence="6">AK</shortName>
        <ecNumber evidence="6 8">2.7.4.3</ecNumber>
    </recommendedName>
    <alternativeName>
        <fullName evidence="6">ATP-AMP transphosphorylase</fullName>
    </alternativeName>
    <alternativeName>
        <fullName evidence="6">ATP:AMP phosphotransferase</fullName>
    </alternativeName>
    <alternativeName>
        <fullName evidence="6">Adenylate monophosphate kinase</fullName>
    </alternativeName>
</protein>
<dbReference type="EMBL" id="JAJDKZ010000013">
    <property type="protein sequence ID" value="MCB8610123.1"/>
    <property type="molecule type" value="Genomic_DNA"/>
</dbReference>
<feature type="binding site" evidence="6">
    <location>
        <position position="175"/>
    </location>
    <ligand>
        <name>AMP</name>
        <dbReference type="ChEBI" id="CHEBI:456215"/>
    </ligand>
</feature>
<evidence type="ECO:0000256" key="5">
    <source>
        <dbReference type="ARBA" id="ARBA00022840"/>
    </source>
</evidence>
<dbReference type="GO" id="GO:0044209">
    <property type="term" value="P:AMP salvage"/>
    <property type="evidence" value="ECO:0007669"/>
    <property type="project" value="UniProtKB-UniRule"/>
</dbReference>
<evidence type="ECO:0000259" key="9">
    <source>
        <dbReference type="Pfam" id="PF05191"/>
    </source>
</evidence>
<dbReference type="NCBIfam" id="TIGR01351">
    <property type="entry name" value="adk"/>
    <property type="match status" value="1"/>
</dbReference>
<keyword evidence="12" id="KW-1185">Reference proteome</keyword>
<dbReference type="Pfam" id="PF05191">
    <property type="entry name" value="ADK_lid"/>
    <property type="match status" value="1"/>
</dbReference>
<dbReference type="GO" id="GO:0008270">
    <property type="term" value="F:zinc ion binding"/>
    <property type="evidence" value="ECO:0007669"/>
    <property type="project" value="UniProtKB-UniRule"/>
</dbReference>
<feature type="binding site" evidence="6">
    <location>
        <position position="203"/>
    </location>
    <ligand>
        <name>ATP</name>
        <dbReference type="ChEBI" id="CHEBI:30616"/>
    </ligand>
</feature>
<dbReference type="InterPro" id="IPR007862">
    <property type="entry name" value="Adenylate_kinase_lid-dom"/>
</dbReference>
<dbReference type="UniPathway" id="UPA00588">
    <property type="reaction ID" value="UER00649"/>
</dbReference>
<feature type="region of interest" description="LID" evidence="6">
    <location>
        <begin position="130"/>
        <end position="167"/>
    </location>
</feature>
<dbReference type="PROSITE" id="PS00113">
    <property type="entry name" value="ADENYLATE_KINASE"/>
    <property type="match status" value="1"/>
</dbReference>
<dbReference type="InterPro" id="IPR033690">
    <property type="entry name" value="Adenylat_kinase_CS"/>
</dbReference>
<evidence type="ECO:0000313" key="10">
    <source>
        <dbReference type="EMBL" id="MCB8610123.1"/>
    </source>
</evidence>
<comment type="subunit">
    <text evidence="6 8">Monomer.</text>
</comment>
<feature type="domain" description="Adenylate kinase active site lid" evidence="9">
    <location>
        <begin position="131"/>
        <end position="166"/>
    </location>
</feature>
<dbReference type="NCBIfam" id="NF001381">
    <property type="entry name" value="PRK00279.1-3"/>
    <property type="match status" value="1"/>
</dbReference>
<dbReference type="Proteomes" id="UP001198439">
    <property type="component" value="Unassembled WGS sequence"/>
</dbReference>
<dbReference type="GO" id="GO:0005524">
    <property type="term" value="F:ATP binding"/>
    <property type="evidence" value="ECO:0007669"/>
    <property type="project" value="UniProtKB-UniRule"/>
</dbReference>
<sequence>MNIILMGPPGAGKGTQAAKLVEKYGLKQISTGDLFRKAIKEETKFGVIAKYFISFGYLVPDDFTIQMIQEYLEENINTEEFKNGFILDGFPRTIIQARKLADICSMFNFKIDAVINLDIPEDVLVKRLSGRRTCADCGKSYHIVYNPPKKEGVCDVCGGELTQRSDESEEAVQVRIDTYNKQTKPLIDYYTMLGELTNVDGNQSMDEVAEEIYKVLDELK</sequence>
<dbReference type="EMBL" id="PYLP01000004">
    <property type="protein sequence ID" value="PST41097.1"/>
    <property type="molecule type" value="Genomic_DNA"/>
</dbReference>
<dbReference type="PRINTS" id="PR00094">
    <property type="entry name" value="ADENYLTKNASE"/>
</dbReference>
<dbReference type="GeneID" id="77470547"/>
<dbReference type="Proteomes" id="UP000241201">
    <property type="component" value="Unassembled WGS sequence"/>
</dbReference>
<feature type="binding site" evidence="6">
    <location>
        <position position="134"/>
    </location>
    <ligand>
        <name>Zn(2+)</name>
        <dbReference type="ChEBI" id="CHEBI:29105"/>
        <note>structural</note>
    </ligand>
</feature>
<keyword evidence="1 6" id="KW-0808">Transferase</keyword>
<evidence type="ECO:0000256" key="7">
    <source>
        <dbReference type="RuleBase" id="RU003330"/>
    </source>
</evidence>
<dbReference type="SUPFAM" id="SSF52540">
    <property type="entry name" value="P-loop containing nucleoside triphosphate hydrolases"/>
    <property type="match status" value="1"/>
</dbReference>
<keyword evidence="2 6" id="KW-0545">Nucleotide biosynthesis</keyword>
<dbReference type="Pfam" id="PF00406">
    <property type="entry name" value="ADK"/>
    <property type="match status" value="1"/>
</dbReference>
<proteinExistence type="inferred from homology"/>
<dbReference type="InterPro" id="IPR000850">
    <property type="entry name" value="Adenylat/UMP-CMP_kin"/>
</dbReference>
<dbReference type="AlphaFoldDB" id="A0A2T3G0P0"/>
<dbReference type="PANTHER" id="PTHR23359">
    <property type="entry name" value="NUCLEOTIDE KINASE"/>
    <property type="match status" value="1"/>
</dbReference>
<dbReference type="CDD" id="cd01428">
    <property type="entry name" value="ADK"/>
    <property type="match status" value="1"/>
</dbReference>
<evidence type="ECO:0000256" key="3">
    <source>
        <dbReference type="ARBA" id="ARBA00022741"/>
    </source>
</evidence>
<dbReference type="InterPro" id="IPR027417">
    <property type="entry name" value="P-loop_NTPase"/>
</dbReference>
<name>A0A2T3G0P0_9FIRM</name>
<reference evidence="11" key="2">
    <citation type="journal article" date="2019" name="Int. J. Syst. Evol. Microbiol.">
        <title>Faecalibacillus intestinalis gen. nov., sp. nov. and Faecalibacillus faecis sp. nov., isolated from human faeces.</title>
        <authorList>
            <person name="Seo B."/>
            <person name="Jeon K."/>
            <person name="Baek I."/>
            <person name="Lee Y.M."/>
            <person name="Baek K."/>
            <person name="Ko G."/>
        </authorList>
    </citation>
    <scope>NUCLEOTIDE SEQUENCE</scope>
    <source>
        <strain evidence="11">SNUG30370</strain>
    </source>
</reference>
<keyword evidence="6" id="KW-0963">Cytoplasm</keyword>
<comment type="similarity">
    <text evidence="6 7">Belongs to the adenylate kinase family.</text>
</comment>
<comment type="caution">
    <text evidence="11">The sequence shown here is derived from an EMBL/GenBank/DDBJ whole genome shotgun (WGS) entry which is preliminary data.</text>
</comment>
<keyword evidence="3 6" id="KW-0547">Nucleotide-binding</keyword>
<feature type="binding site" evidence="6">
    <location>
        <begin position="57"/>
        <end position="59"/>
    </location>
    <ligand>
        <name>AMP</name>
        <dbReference type="ChEBI" id="CHEBI:456215"/>
    </ligand>
</feature>
<feature type="binding site" evidence="6">
    <location>
        <begin position="10"/>
        <end position="15"/>
    </location>
    <ligand>
        <name>ATP</name>
        <dbReference type="ChEBI" id="CHEBI:30616"/>
    </ligand>
</feature>
<reference evidence="10" key="3">
    <citation type="submission" date="2021-10" db="EMBL/GenBank/DDBJ databases">
        <title>Collection of gut derived symbiotic bacterial strains cultured from healthy donors.</title>
        <authorList>
            <person name="Lin H."/>
            <person name="Littmann E."/>
            <person name="Kohout C."/>
            <person name="Pamer E.G."/>
        </authorList>
    </citation>
    <scope>NUCLEOTIDE SEQUENCE</scope>
    <source>
        <strain evidence="10">DFI.4.48</strain>
    </source>
</reference>
<comment type="subcellular location">
    <subcellularLocation>
        <location evidence="6 8">Cytoplasm</location>
    </subcellularLocation>
</comment>
<evidence type="ECO:0000256" key="2">
    <source>
        <dbReference type="ARBA" id="ARBA00022727"/>
    </source>
</evidence>
<dbReference type="EC" id="2.7.4.3" evidence="6 8"/>
<dbReference type="GO" id="GO:0004017">
    <property type="term" value="F:AMP kinase activity"/>
    <property type="evidence" value="ECO:0007669"/>
    <property type="project" value="UniProtKB-UniRule"/>
</dbReference>
<feature type="binding site" evidence="6">
    <location>
        <position position="164"/>
    </location>
    <ligand>
        <name>AMP</name>
        <dbReference type="ChEBI" id="CHEBI:456215"/>
    </ligand>
</feature>
<dbReference type="GO" id="GO:0005737">
    <property type="term" value="C:cytoplasm"/>
    <property type="evidence" value="ECO:0007669"/>
    <property type="project" value="UniProtKB-SubCell"/>
</dbReference>
<comment type="catalytic activity">
    <reaction evidence="6 8">
        <text>AMP + ATP = 2 ADP</text>
        <dbReference type="Rhea" id="RHEA:12973"/>
        <dbReference type="ChEBI" id="CHEBI:30616"/>
        <dbReference type="ChEBI" id="CHEBI:456215"/>
        <dbReference type="ChEBI" id="CHEBI:456216"/>
        <dbReference type="EC" id="2.7.4.3"/>
    </reaction>
</comment>
<feature type="binding site" evidence="6">
    <location>
        <position position="157"/>
    </location>
    <ligand>
        <name>Zn(2+)</name>
        <dbReference type="ChEBI" id="CHEBI:29105"/>
        <note>structural</note>
    </ligand>
</feature>
<feature type="binding site" evidence="6">
    <location>
        <position position="137"/>
    </location>
    <ligand>
        <name>Zn(2+)</name>
        <dbReference type="ChEBI" id="CHEBI:29105"/>
        <note>structural</note>
    </ligand>
</feature>
<dbReference type="NCBIfam" id="NF011100">
    <property type="entry name" value="PRK14527.1"/>
    <property type="match status" value="1"/>
</dbReference>
<feature type="binding site" evidence="6">
    <location>
        <position position="36"/>
    </location>
    <ligand>
        <name>AMP</name>
        <dbReference type="ChEBI" id="CHEBI:456215"/>
    </ligand>
</feature>
<evidence type="ECO:0000313" key="12">
    <source>
        <dbReference type="Proteomes" id="UP000241201"/>
    </source>
</evidence>
<dbReference type="RefSeq" id="WP_032090013.1">
    <property type="nucleotide sequence ID" value="NZ_DBGCOW010000012.1"/>
</dbReference>
<keyword evidence="4 6" id="KW-0418">Kinase</keyword>
<feature type="binding site" evidence="6">
    <location>
        <position position="154"/>
    </location>
    <ligand>
        <name>Zn(2+)</name>
        <dbReference type="ChEBI" id="CHEBI:29105"/>
        <note>structural</note>
    </ligand>
</feature>
<evidence type="ECO:0000256" key="1">
    <source>
        <dbReference type="ARBA" id="ARBA00022679"/>
    </source>
</evidence>
<keyword evidence="6" id="KW-0862">Zinc</keyword>
<dbReference type="NCBIfam" id="NF001380">
    <property type="entry name" value="PRK00279.1-2"/>
    <property type="match status" value="1"/>
</dbReference>
<feature type="binding site" evidence="6">
    <location>
        <position position="96"/>
    </location>
    <ligand>
        <name>AMP</name>
        <dbReference type="ChEBI" id="CHEBI:456215"/>
    </ligand>
</feature>
<feature type="binding site" evidence="6">
    <location>
        <position position="131"/>
    </location>
    <ligand>
        <name>ATP</name>
        <dbReference type="ChEBI" id="CHEBI:30616"/>
    </ligand>
</feature>
<evidence type="ECO:0000313" key="11">
    <source>
        <dbReference type="EMBL" id="PST41097.1"/>
    </source>
</evidence>